<keyword evidence="2" id="KW-0645">Protease</keyword>
<evidence type="ECO:0000256" key="2">
    <source>
        <dbReference type="ARBA" id="ARBA00022670"/>
    </source>
</evidence>
<dbReference type="InterPro" id="IPR038765">
    <property type="entry name" value="Papain-like_cys_pep_sf"/>
</dbReference>
<protein>
    <recommendedName>
        <fullName evidence="6">NlpC/P60 domain-containing protein</fullName>
    </recommendedName>
</protein>
<evidence type="ECO:0000256" key="3">
    <source>
        <dbReference type="ARBA" id="ARBA00022801"/>
    </source>
</evidence>
<dbReference type="Proteomes" id="UP000608420">
    <property type="component" value="Unassembled WGS sequence"/>
</dbReference>
<sequence length="155" mass="16627">MRKTIMAAAASLAIFFTMQSGSAFASTTLTSVVDSVYGTPYRTGGISTSGFDCSGFTKYVYQKMGVNLPRVSTDQFKQGSAVSKSELKPGDLVFFNTTGKGVSHVGIYLGNGEFAHSSSSKGVRIDSLNNSYYKARYVGAKRVLNQNSYSLYAQA</sequence>
<dbReference type="RefSeq" id="WP_120464180.1">
    <property type="nucleotide sequence ID" value="NZ_BMIW01000043.1"/>
</dbReference>
<evidence type="ECO:0000256" key="4">
    <source>
        <dbReference type="ARBA" id="ARBA00022807"/>
    </source>
</evidence>
<dbReference type="Pfam" id="PF00877">
    <property type="entry name" value="NLPC_P60"/>
    <property type="match status" value="1"/>
</dbReference>
<evidence type="ECO:0000313" key="8">
    <source>
        <dbReference type="Proteomes" id="UP000608420"/>
    </source>
</evidence>
<comment type="caution">
    <text evidence="7">The sequence shown here is derived from an EMBL/GenBank/DDBJ whole genome shotgun (WGS) entry which is preliminary data.</text>
</comment>
<feature type="domain" description="NlpC/P60" evidence="6">
    <location>
        <begin position="22"/>
        <end position="144"/>
    </location>
</feature>
<reference evidence="8" key="1">
    <citation type="journal article" date="2019" name="Int. J. Syst. Evol. Microbiol.">
        <title>The Global Catalogue of Microorganisms (GCM) 10K type strain sequencing project: providing services to taxonomists for standard genome sequencing and annotation.</title>
        <authorList>
            <consortium name="The Broad Institute Genomics Platform"/>
            <consortium name="The Broad Institute Genome Sequencing Center for Infectious Disease"/>
            <person name="Wu L."/>
            <person name="Ma J."/>
        </authorList>
    </citation>
    <scope>NUCLEOTIDE SEQUENCE [LARGE SCALE GENOMIC DNA]</scope>
    <source>
        <strain evidence="8">CGMCC 1.15420</strain>
    </source>
</reference>
<dbReference type="SUPFAM" id="SSF54001">
    <property type="entry name" value="Cysteine proteinases"/>
    <property type="match status" value="1"/>
</dbReference>
<dbReference type="PANTHER" id="PTHR47053">
    <property type="entry name" value="MUREIN DD-ENDOPEPTIDASE MEPH-RELATED"/>
    <property type="match status" value="1"/>
</dbReference>
<keyword evidence="8" id="KW-1185">Reference proteome</keyword>
<name>A0ABQ1W818_9BACL</name>
<evidence type="ECO:0000256" key="1">
    <source>
        <dbReference type="ARBA" id="ARBA00007074"/>
    </source>
</evidence>
<dbReference type="EMBL" id="BMIW01000043">
    <property type="protein sequence ID" value="GGG15980.1"/>
    <property type="molecule type" value="Genomic_DNA"/>
</dbReference>
<keyword evidence="3" id="KW-0378">Hydrolase</keyword>
<accession>A0ABQ1W818</accession>
<gene>
    <name evidence="7" type="ORF">GCM10010913_42510</name>
</gene>
<feature type="signal peptide" evidence="5">
    <location>
        <begin position="1"/>
        <end position="25"/>
    </location>
</feature>
<evidence type="ECO:0000256" key="5">
    <source>
        <dbReference type="SAM" id="SignalP"/>
    </source>
</evidence>
<keyword evidence="5" id="KW-0732">Signal</keyword>
<evidence type="ECO:0000313" key="7">
    <source>
        <dbReference type="EMBL" id="GGG15980.1"/>
    </source>
</evidence>
<dbReference type="PROSITE" id="PS51935">
    <property type="entry name" value="NLPC_P60"/>
    <property type="match status" value="1"/>
</dbReference>
<dbReference type="PANTHER" id="PTHR47053:SF1">
    <property type="entry name" value="MUREIN DD-ENDOPEPTIDASE MEPH-RELATED"/>
    <property type="match status" value="1"/>
</dbReference>
<organism evidence="7 8">
    <name type="scientific">Paenibacillus aceti</name>
    <dbReference type="NCBI Taxonomy" id="1820010"/>
    <lineage>
        <taxon>Bacteria</taxon>
        <taxon>Bacillati</taxon>
        <taxon>Bacillota</taxon>
        <taxon>Bacilli</taxon>
        <taxon>Bacillales</taxon>
        <taxon>Paenibacillaceae</taxon>
        <taxon>Paenibacillus</taxon>
    </lineage>
</organism>
<dbReference type="Gene3D" id="3.90.1720.10">
    <property type="entry name" value="endopeptidase domain like (from Nostoc punctiforme)"/>
    <property type="match status" value="1"/>
</dbReference>
<dbReference type="InterPro" id="IPR051202">
    <property type="entry name" value="Peptidase_C40"/>
</dbReference>
<feature type="chain" id="PRO_5046617734" description="NlpC/P60 domain-containing protein" evidence="5">
    <location>
        <begin position="26"/>
        <end position="155"/>
    </location>
</feature>
<keyword evidence="4" id="KW-0788">Thiol protease</keyword>
<comment type="similarity">
    <text evidence="1">Belongs to the peptidase C40 family.</text>
</comment>
<proteinExistence type="inferred from homology"/>
<dbReference type="InterPro" id="IPR000064">
    <property type="entry name" value="NLP_P60_dom"/>
</dbReference>
<evidence type="ECO:0000259" key="6">
    <source>
        <dbReference type="PROSITE" id="PS51935"/>
    </source>
</evidence>